<name>A0A2P1EM68_9VIRU</name>
<evidence type="ECO:0000256" key="3">
    <source>
        <dbReference type="ARBA" id="ARBA00022741"/>
    </source>
</evidence>
<proteinExistence type="predicted"/>
<evidence type="ECO:0000256" key="4">
    <source>
        <dbReference type="ARBA" id="ARBA00022777"/>
    </source>
</evidence>
<dbReference type="PANTHER" id="PTHR24348:SF22">
    <property type="entry name" value="NON-SPECIFIC SERINE_THREONINE PROTEIN KINASE"/>
    <property type="match status" value="1"/>
</dbReference>
<dbReference type="PROSITE" id="PS50011">
    <property type="entry name" value="PROTEIN_KINASE_DOM"/>
    <property type="match status" value="1"/>
</dbReference>
<evidence type="ECO:0000256" key="6">
    <source>
        <dbReference type="PROSITE-ProRule" id="PRU10141"/>
    </source>
</evidence>
<organism evidence="8 9">
    <name type="scientific">Moumouvirus australiensis</name>
    <dbReference type="NCBI Taxonomy" id="2109587"/>
    <lineage>
        <taxon>Viruses</taxon>
        <taxon>Varidnaviria</taxon>
        <taxon>Bamfordvirae</taxon>
        <taxon>Nucleocytoviricota</taxon>
        <taxon>Megaviricetes</taxon>
        <taxon>Imitervirales</taxon>
        <taxon>Mimiviridae</taxon>
        <taxon>Megamimivirinae</taxon>
        <taxon>Moumouvirus</taxon>
        <taxon>Moumouvirus australiense</taxon>
    </lineage>
</organism>
<dbReference type="GO" id="GO:0005524">
    <property type="term" value="F:ATP binding"/>
    <property type="evidence" value="ECO:0007669"/>
    <property type="project" value="UniProtKB-UniRule"/>
</dbReference>
<dbReference type="InterPro" id="IPR000719">
    <property type="entry name" value="Prot_kinase_dom"/>
</dbReference>
<protein>
    <submittedName>
        <fullName evidence="8">Serine/threonine protein kinase</fullName>
    </submittedName>
</protein>
<keyword evidence="2" id="KW-0808">Transferase</keyword>
<evidence type="ECO:0000313" key="9">
    <source>
        <dbReference type="Proteomes" id="UP000289600"/>
    </source>
</evidence>
<dbReference type="InterPro" id="IPR017441">
    <property type="entry name" value="Protein_kinase_ATP_BS"/>
</dbReference>
<sequence>MELIENKYEIKNIELGEGGFAKVYLGVNKFTGENVAIKKISLNQKKTPKNELLNKLTIEIQIMQQLNHPNIVKLYDVYKTEDYWYIVMEYCDAGTLARVIEYNELSSKNDLYFNREQNTYYYLKQLVEALQYIINLGYIHRDIKPMNVLLASTKENIWDGKCYNYSQKLVVKLGDFGLAKDFSKCGDELMKSICGSPAYMAPEILLDPDAGYDSKIDIWSLGIIMYQLLFGKHPNKAQNINHLKELLEHKRIEFNYNKNFSTHCYNLLKSLLVKNNENRIDWTNLFDHQWFKYWNNYDNNFNILIHDVNQNNFEESIHFPEIKDIPGSNLTKINGYKKTEAMQIPVNNRQKYKNNMDDHYNRGLYFGKNSVENPKKNIFISPENVFPLNLSKFIRDDYID</sequence>
<dbReference type="Gene3D" id="1.10.510.10">
    <property type="entry name" value="Transferase(Phosphotransferase) domain 1"/>
    <property type="match status" value="1"/>
</dbReference>
<evidence type="ECO:0000256" key="2">
    <source>
        <dbReference type="ARBA" id="ARBA00022679"/>
    </source>
</evidence>
<dbReference type="PROSITE" id="PS00108">
    <property type="entry name" value="PROTEIN_KINASE_ST"/>
    <property type="match status" value="1"/>
</dbReference>
<dbReference type="InterPro" id="IPR045269">
    <property type="entry name" value="Atg1-like"/>
</dbReference>
<reference evidence="9" key="1">
    <citation type="submission" date="2018-01" db="EMBL/GenBank/DDBJ databases">
        <title>Testimony of 'menage a trois' revealed by the proteome of Megavirus virophage.</title>
        <authorList>
            <person name="Jeudy S."/>
            <person name="Bertaux L."/>
            <person name="Alempic J.-M."/>
            <person name="Lartigue A."/>
            <person name="Legendre M."/>
            <person name="Philippe N."/>
            <person name="Beucher L."/>
            <person name="Biondi E."/>
            <person name="Juul S."/>
            <person name="Turner D."/>
            <person name="Coute Y."/>
            <person name="Claverie J.-M."/>
            <person name="Abergel C."/>
        </authorList>
    </citation>
    <scope>NUCLEOTIDE SEQUENCE [LARGE SCALE GENOMIC DNA]</scope>
</reference>
<dbReference type="GO" id="GO:0016020">
    <property type="term" value="C:membrane"/>
    <property type="evidence" value="ECO:0007669"/>
    <property type="project" value="TreeGrafter"/>
</dbReference>
<dbReference type="InterPro" id="IPR011009">
    <property type="entry name" value="Kinase-like_dom_sf"/>
</dbReference>
<dbReference type="Pfam" id="PF00069">
    <property type="entry name" value="Pkinase"/>
    <property type="match status" value="1"/>
</dbReference>
<keyword evidence="4 8" id="KW-0418">Kinase</keyword>
<dbReference type="Proteomes" id="UP000289600">
    <property type="component" value="Segment"/>
</dbReference>
<keyword evidence="9" id="KW-1185">Reference proteome</keyword>
<gene>
    <name evidence="8" type="ORF">mc_562</name>
</gene>
<evidence type="ECO:0000259" key="7">
    <source>
        <dbReference type="PROSITE" id="PS50011"/>
    </source>
</evidence>
<evidence type="ECO:0000256" key="5">
    <source>
        <dbReference type="ARBA" id="ARBA00022840"/>
    </source>
</evidence>
<keyword evidence="1 8" id="KW-0723">Serine/threonine-protein kinase</keyword>
<dbReference type="PROSITE" id="PS00107">
    <property type="entry name" value="PROTEIN_KINASE_ATP"/>
    <property type="match status" value="1"/>
</dbReference>
<dbReference type="EMBL" id="MG807320">
    <property type="protein sequence ID" value="AVL94948.1"/>
    <property type="molecule type" value="Genomic_DNA"/>
</dbReference>
<feature type="domain" description="Protein kinase" evidence="7">
    <location>
        <begin position="9"/>
        <end position="291"/>
    </location>
</feature>
<evidence type="ECO:0000256" key="1">
    <source>
        <dbReference type="ARBA" id="ARBA00022527"/>
    </source>
</evidence>
<accession>A0A2P1EM68</accession>
<dbReference type="GO" id="GO:0004674">
    <property type="term" value="F:protein serine/threonine kinase activity"/>
    <property type="evidence" value="ECO:0007669"/>
    <property type="project" value="UniProtKB-KW"/>
</dbReference>
<dbReference type="InterPro" id="IPR008271">
    <property type="entry name" value="Ser/Thr_kinase_AS"/>
</dbReference>
<dbReference type="FunFam" id="1.10.510.10:FF:000571">
    <property type="entry name" value="Maternal embryonic leucine zipper kinase"/>
    <property type="match status" value="1"/>
</dbReference>
<dbReference type="FunFam" id="3.30.200.20:FF:000315">
    <property type="entry name" value="Calcium-dependent protein kinase 3"/>
    <property type="match status" value="1"/>
</dbReference>
<dbReference type="SUPFAM" id="SSF56112">
    <property type="entry name" value="Protein kinase-like (PK-like)"/>
    <property type="match status" value="1"/>
</dbReference>
<evidence type="ECO:0000313" key="8">
    <source>
        <dbReference type="EMBL" id="AVL94948.1"/>
    </source>
</evidence>
<dbReference type="SMART" id="SM00220">
    <property type="entry name" value="S_TKc"/>
    <property type="match status" value="1"/>
</dbReference>
<feature type="binding site" evidence="6">
    <location>
        <position position="39"/>
    </location>
    <ligand>
        <name>ATP</name>
        <dbReference type="ChEBI" id="CHEBI:30616"/>
    </ligand>
</feature>
<dbReference type="PANTHER" id="PTHR24348">
    <property type="entry name" value="SERINE/THREONINE-PROTEIN KINASE UNC-51-RELATED"/>
    <property type="match status" value="1"/>
</dbReference>
<keyword evidence="3 6" id="KW-0547">Nucleotide-binding</keyword>
<keyword evidence="5 6" id="KW-0067">ATP-binding</keyword>